<dbReference type="InterPro" id="IPR027640">
    <property type="entry name" value="Kinesin-like_fam"/>
</dbReference>
<evidence type="ECO:0000313" key="10">
    <source>
        <dbReference type="Proteomes" id="UP000694924"/>
    </source>
</evidence>
<proteinExistence type="inferred from homology"/>
<organism evidence="10 11">
    <name type="scientific">Polistes dominula</name>
    <name type="common">European paper wasp</name>
    <name type="synonym">Vespa dominula</name>
    <dbReference type="NCBI Taxonomy" id="743375"/>
    <lineage>
        <taxon>Eukaryota</taxon>
        <taxon>Metazoa</taxon>
        <taxon>Ecdysozoa</taxon>
        <taxon>Arthropoda</taxon>
        <taxon>Hexapoda</taxon>
        <taxon>Insecta</taxon>
        <taxon>Pterygota</taxon>
        <taxon>Neoptera</taxon>
        <taxon>Endopterygota</taxon>
        <taxon>Hymenoptera</taxon>
        <taxon>Apocrita</taxon>
        <taxon>Aculeata</taxon>
        <taxon>Vespoidea</taxon>
        <taxon>Vespidae</taxon>
        <taxon>Polistinae</taxon>
        <taxon>Polistini</taxon>
        <taxon>Polistes</taxon>
    </lineage>
</organism>
<feature type="coiled-coil region" evidence="8">
    <location>
        <begin position="944"/>
        <end position="1061"/>
    </location>
</feature>
<feature type="coiled-coil region" evidence="8">
    <location>
        <begin position="1598"/>
        <end position="1667"/>
    </location>
</feature>
<dbReference type="PRINTS" id="PR00380">
    <property type="entry name" value="KINESINHEAVY"/>
</dbReference>
<evidence type="ECO:0000259" key="9">
    <source>
        <dbReference type="PROSITE" id="PS50067"/>
    </source>
</evidence>
<comment type="subcellular location">
    <subcellularLocation>
        <location evidence="1">Cytoplasm</location>
        <location evidence="1">Cytoskeleton</location>
    </subcellularLocation>
</comment>
<dbReference type="InterPro" id="IPR027417">
    <property type="entry name" value="P-loop_NTPase"/>
</dbReference>
<evidence type="ECO:0000256" key="8">
    <source>
        <dbReference type="SAM" id="Coils"/>
    </source>
</evidence>
<protein>
    <submittedName>
        <fullName evidence="11">Centromere-associated protein E-like</fullName>
    </submittedName>
</protein>
<keyword evidence="5 7" id="KW-0505">Motor protein</keyword>
<feature type="coiled-coil region" evidence="8">
    <location>
        <begin position="688"/>
        <end position="722"/>
    </location>
</feature>
<feature type="coiled-coil region" evidence="8">
    <location>
        <begin position="1414"/>
        <end position="1532"/>
    </location>
</feature>
<dbReference type="SMART" id="SM00129">
    <property type="entry name" value="KISc"/>
    <property type="match status" value="1"/>
</dbReference>
<reference evidence="11" key="1">
    <citation type="submission" date="2025-08" db="UniProtKB">
        <authorList>
            <consortium name="RefSeq"/>
        </authorList>
    </citation>
    <scope>IDENTIFICATION</scope>
    <source>
        <tissue evidence="11">Whole body</tissue>
    </source>
</reference>
<name>A0ABM1IIE1_POLDO</name>
<keyword evidence="3 7" id="KW-0067">ATP-binding</keyword>
<keyword evidence="6" id="KW-0963">Cytoplasm</keyword>
<dbReference type="RefSeq" id="XP_015179978.1">
    <property type="nucleotide sequence ID" value="XM_015324492.1"/>
</dbReference>
<dbReference type="Proteomes" id="UP000694924">
    <property type="component" value="Unplaced"/>
</dbReference>
<keyword evidence="6" id="KW-0206">Cytoskeleton</keyword>
<dbReference type="InterPro" id="IPR001752">
    <property type="entry name" value="Kinesin_motor_dom"/>
</dbReference>
<dbReference type="GeneID" id="107068271"/>
<feature type="coiled-coil region" evidence="8">
    <location>
        <begin position="1696"/>
        <end position="2119"/>
    </location>
</feature>
<evidence type="ECO:0000256" key="6">
    <source>
        <dbReference type="ARBA" id="ARBA00023212"/>
    </source>
</evidence>
<evidence type="ECO:0000256" key="3">
    <source>
        <dbReference type="ARBA" id="ARBA00022840"/>
    </source>
</evidence>
<evidence type="ECO:0000256" key="4">
    <source>
        <dbReference type="ARBA" id="ARBA00023054"/>
    </source>
</evidence>
<dbReference type="InterPro" id="IPR036961">
    <property type="entry name" value="Kinesin_motor_dom_sf"/>
</dbReference>
<keyword evidence="2 7" id="KW-0547">Nucleotide-binding</keyword>
<evidence type="ECO:0000256" key="2">
    <source>
        <dbReference type="ARBA" id="ARBA00022741"/>
    </source>
</evidence>
<evidence type="ECO:0000256" key="7">
    <source>
        <dbReference type="PROSITE-ProRule" id="PRU00283"/>
    </source>
</evidence>
<evidence type="ECO:0000256" key="5">
    <source>
        <dbReference type="ARBA" id="ARBA00023175"/>
    </source>
</evidence>
<feature type="coiled-coil region" evidence="8">
    <location>
        <begin position="342"/>
        <end position="391"/>
    </location>
</feature>
<dbReference type="PANTHER" id="PTHR47968:SF75">
    <property type="entry name" value="CENTROMERE-ASSOCIATED PROTEIN E"/>
    <property type="match status" value="1"/>
</dbReference>
<dbReference type="PANTHER" id="PTHR47968">
    <property type="entry name" value="CENTROMERE PROTEIN E"/>
    <property type="match status" value="1"/>
</dbReference>
<dbReference type="Pfam" id="PF00225">
    <property type="entry name" value="Kinesin"/>
    <property type="match status" value="1"/>
</dbReference>
<evidence type="ECO:0000256" key="1">
    <source>
        <dbReference type="ARBA" id="ARBA00004245"/>
    </source>
</evidence>
<sequence length="2222" mass="258988">MSDSIKVAIKVRPLIKREKEENLPKQWIVQGNYIASTDQEMRKRGDGGFNFDHIFDETTSNKDVFDTVVKPIVDAAVNGFNGTVIAYGQTSSGKTYTMMGGLNEPGIIMLAIEHMFDAIANTLRREFLLRVSYLEIYNEKVNDLLNKSVTDLKLHEDNGQIVIKCKEEVTNSPEHVLSIMKKGNKNRRIEETDMNERSSRSHTIFRITIESRKTDAESDGAIQVSQLNLADFAGSERAGQAGTTGERFKEGRLINLSLSAFGLVIKQLSESQDTQKHVNFRDSKLTRLLQNSIGGNAKTAIICTITPAALEESQYTLSFASRAKRVENKPQVNEVMSDATLLKRYAKQISKLNCELEKIKKEKTEELESRLHEKDRINQLLEERIELLKTKIVSGNNANNEDTFGCRSKRRRTWAGPTFKQNVSNFQPSQGLPTIKEMSPVKPCRKSIIQSVDLMDQSFQIAFTDFELELINDEKDRDDDDSIDSVKEMYITKNRHQHRVTFMDDLSIYKPNYNIYESTPIKRDITPSQANDIQEDQSFTPKKVLRERLSYLQEEFDKLCEFTTLEKQLYIENHQCNSVNEKQVTTEQNSELQEQILNVTTENNLLKNLISEVLKYATSPTNINAESIEMDLLDETTSQMSSKTILDIPFKDIEVKQVIDKLQNKIMKSIKQHEIRNLEKIFESDIQMSHLKSENKELKEQIISLKQEIDEQNEKEQMYESEFEQNLSCKENPLTLISDIKEESSIIKKKSMLLTDTEEANVEFERSILKSKEIENILEQGKQLIEFSPIKPRRSLEQLNSTNKTCKHEISSVLIKETLNDNSHKMSTDVQRKRSSILEEKENIIVEMNEEYKNVSVNEQIDHVDVENLFVKLRNHLDNIDKCEIVQLHQLNEIFVSKDQQYVLSELNKQKIENDYNNIRNVINDSVHLKSLLHDLDTFVNSIMTKNNKMKEQLEKQLNFLTESFNDNVDNEELVADLDMKTQELSEIKSDVVSLKLDMKKLQRTIFLLTAENEELSAKLSAEKISKADCSKMIDDLQEQISKMNNENKDMLNEILILNEQIKCFQLEGEDTKENKCLNYDKTISNIEVSNDNNEKPVNVDCKTEQIELQTSINETTIHEGKMMKDDTSSFVDEFLTENELKSSQKKCELMKLKEKVTLLTEEHVISLKKSLETLDNKCDVTLNVTSEETKDDKLNILLTKCTTLKETMDYLVILNTKLADMKIILCNRCAEMKELNENKKDIKLKTKMLTVKLENMQENFNRKCANIELLKNKANEDSFLNISETSFDGSSLDGINVTSVEEEVSLLNKEMQILQDDHVKLSYLYKEKCDETERLRNSIITETNVVSPYKKDTKKGKSKIDKLQKDIDYCKVDLQELKNKIINDLKKSLNEINMLKSANDELSKIISNQNVLLETSEKNAKLFENEMTNLNVQIDNYKMVQEQVENEKSNLKQEIDNMKINIQVKEDIVNDLNRIIDEYKEKNDCLEKKLENIEESIEMSRQIYEDKYEIHNTLNNEIDKLKDDLNSAKACIINEMKCLKPIEDSQNYFDKSINNLLLIFLEMVTSKEQEVINVIQERLSIDKEKYENERQQSILAEKCLRLRTEELELEVEKLKDDIKTQEIKHLELLNKMSLMEHTLKENNNEKEILMKKIQSLQIDYNNMQEEFNKQSAIKIQQREIDINKKEEMVETIRIREEYKDKIDNLLSTLEKYKINNVELMKNVESLENNEKDLKNILNMRTDELDKCNKNLEKINNDIEQLTNINDELKREMENKDAHILEITNLLQNKSDMLHEYKIELESLRINDEKHLENVEDLKEKLNLKIIKYEELNKQCIELKNQNVILFKELDSLKEQYIQLEEKNMKLEQKLRNSNSRIKLETDMEELLEQNKALQNNLDGAYNCIAELKDKKKHLLEEYLSTKERYESLLDENKQMIKEILLNKEKDIKSINDQCEELKGKNQQLEEENKTLKKDNEDLNEEIEVVIKENDVLTEKVYSYFGDDNPKMLKAEINTLKEENQKLQDKLTKCSNCGILLSKDQLKCNKDNNNDELANLKKQIKELEFELVSKNGRIATLQLQIQGGSFPYQEKCKDLEENLLAFKNKNIQLESEIKKLRHAMCEIDMKECYKCKNQFINQKSQYVQTIPISKIQFCGTSSGIVENHVQIEKLEKEKAFMKQLCRSRCKKIKELEKKLMELQNIEDLSAKTNIYPEDRSCATPKY</sequence>
<comment type="similarity">
    <text evidence="7">Belongs to the TRAFAC class myosin-kinesin ATPase superfamily. Kinesin family.</text>
</comment>
<dbReference type="SUPFAM" id="SSF52540">
    <property type="entry name" value="P-loop containing nucleoside triphosphate hydrolases"/>
    <property type="match status" value="1"/>
</dbReference>
<evidence type="ECO:0000313" key="11">
    <source>
        <dbReference type="RefSeq" id="XP_015179978.1"/>
    </source>
</evidence>
<feature type="binding site" evidence="7">
    <location>
        <begin position="88"/>
        <end position="95"/>
    </location>
    <ligand>
        <name>ATP</name>
        <dbReference type="ChEBI" id="CHEBI:30616"/>
    </ligand>
</feature>
<feature type="domain" description="Kinesin motor" evidence="9">
    <location>
        <begin position="4"/>
        <end position="326"/>
    </location>
</feature>
<gene>
    <name evidence="11" type="primary">LOC107068271</name>
</gene>
<keyword evidence="10" id="KW-1185">Reference proteome</keyword>
<keyword evidence="4 8" id="KW-0175">Coiled coil</keyword>
<accession>A0ABM1IIE1</accession>
<dbReference type="Gene3D" id="3.40.850.10">
    <property type="entry name" value="Kinesin motor domain"/>
    <property type="match status" value="1"/>
</dbReference>
<dbReference type="PROSITE" id="PS50067">
    <property type="entry name" value="KINESIN_MOTOR_2"/>
    <property type="match status" value="1"/>
</dbReference>